<proteinExistence type="predicted"/>
<dbReference type="AlphaFoldDB" id="A0A9P9BRQ9"/>
<dbReference type="GeneID" id="70183130"/>
<protein>
    <submittedName>
        <fullName evidence="1">Uncharacterized protein</fullName>
    </submittedName>
</protein>
<organism evidence="1 2">
    <name type="scientific">Microdochium trichocladiopsis</name>
    <dbReference type="NCBI Taxonomy" id="1682393"/>
    <lineage>
        <taxon>Eukaryota</taxon>
        <taxon>Fungi</taxon>
        <taxon>Dikarya</taxon>
        <taxon>Ascomycota</taxon>
        <taxon>Pezizomycotina</taxon>
        <taxon>Sordariomycetes</taxon>
        <taxon>Xylariomycetidae</taxon>
        <taxon>Xylariales</taxon>
        <taxon>Microdochiaceae</taxon>
        <taxon>Microdochium</taxon>
    </lineage>
</organism>
<accession>A0A9P9BRQ9</accession>
<sequence>MEARCEAIITLPRHFELFVVFRQCAACGLCDLRTVCGATWEGSAVIARSPRICASRCS</sequence>
<dbReference type="EMBL" id="JAGTJQ010000004">
    <property type="protein sequence ID" value="KAH7033070.1"/>
    <property type="molecule type" value="Genomic_DNA"/>
</dbReference>
<keyword evidence="2" id="KW-1185">Reference proteome</keyword>
<dbReference type="RefSeq" id="XP_046013902.1">
    <property type="nucleotide sequence ID" value="XM_046153584.1"/>
</dbReference>
<comment type="caution">
    <text evidence="1">The sequence shown here is derived from an EMBL/GenBank/DDBJ whole genome shotgun (WGS) entry which is preliminary data.</text>
</comment>
<name>A0A9P9BRQ9_9PEZI</name>
<reference evidence="1" key="1">
    <citation type="journal article" date="2021" name="Nat. Commun.">
        <title>Genetic determinants of endophytism in the Arabidopsis root mycobiome.</title>
        <authorList>
            <person name="Mesny F."/>
            <person name="Miyauchi S."/>
            <person name="Thiergart T."/>
            <person name="Pickel B."/>
            <person name="Atanasova L."/>
            <person name="Karlsson M."/>
            <person name="Huettel B."/>
            <person name="Barry K.W."/>
            <person name="Haridas S."/>
            <person name="Chen C."/>
            <person name="Bauer D."/>
            <person name="Andreopoulos W."/>
            <person name="Pangilinan J."/>
            <person name="LaButti K."/>
            <person name="Riley R."/>
            <person name="Lipzen A."/>
            <person name="Clum A."/>
            <person name="Drula E."/>
            <person name="Henrissat B."/>
            <person name="Kohler A."/>
            <person name="Grigoriev I.V."/>
            <person name="Martin F.M."/>
            <person name="Hacquard S."/>
        </authorList>
    </citation>
    <scope>NUCLEOTIDE SEQUENCE</scope>
    <source>
        <strain evidence="1">MPI-CAGE-CH-0230</strain>
    </source>
</reference>
<evidence type="ECO:0000313" key="1">
    <source>
        <dbReference type="EMBL" id="KAH7033070.1"/>
    </source>
</evidence>
<dbReference type="Proteomes" id="UP000756346">
    <property type="component" value="Unassembled WGS sequence"/>
</dbReference>
<gene>
    <name evidence="1" type="ORF">B0I36DRAFT_320712</name>
</gene>
<evidence type="ECO:0000313" key="2">
    <source>
        <dbReference type="Proteomes" id="UP000756346"/>
    </source>
</evidence>